<dbReference type="AlphaFoldDB" id="A0AAV4Y9T4"/>
<proteinExistence type="predicted"/>
<comment type="caution">
    <text evidence="2">The sequence shown here is derived from an EMBL/GenBank/DDBJ whole genome shotgun (WGS) entry which is preliminary data.</text>
</comment>
<dbReference type="EMBL" id="BPLR01018996">
    <property type="protein sequence ID" value="GIZ03780.1"/>
    <property type="molecule type" value="Genomic_DNA"/>
</dbReference>
<gene>
    <name evidence="2" type="ORF">CEXT_786921</name>
</gene>
<protein>
    <submittedName>
        <fullName evidence="2">Uncharacterized protein</fullName>
    </submittedName>
</protein>
<evidence type="ECO:0000256" key="1">
    <source>
        <dbReference type="SAM" id="MobiDB-lite"/>
    </source>
</evidence>
<organism evidence="2 3">
    <name type="scientific">Caerostris extrusa</name>
    <name type="common">Bark spider</name>
    <name type="synonym">Caerostris bankana</name>
    <dbReference type="NCBI Taxonomy" id="172846"/>
    <lineage>
        <taxon>Eukaryota</taxon>
        <taxon>Metazoa</taxon>
        <taxon>Ecdysozoa</taxon>
        <taxon>Arthropoda</taxon>
        <taxon>Chelicerata</taxon>
        <taxon>Arachnida</taxon>
        <taxon>Araneae</taxon>
        <taxon>Araneomorphae</taxon>
        <taxon>Entelegynae</taxon>
        <taxon>Araneoidea</taxon>
        <taxon>Araneidae</taxon>
        <taxon>Caerostris</taxon>
    </lineage>
</organism>
<accession>A0AAV4Y9T4</accession>
<feature type="region of interest" description="Disordered" evidence="1">
    <location>
        <begin position="176"/>
        <end position="210"/>
    </location>
</feature>
<feature type="compositionally biased region" description="Basic and acidic residues" evidence="1">
    <location>
        <begin position="77"/>
        <end position="91"/>
    </location>
</feature>
<evidence type="ECO:0000313" key="2">
    <source>
        <dbReference type="EMBL" id="GIZ03780.1"/>
    </source>
</evidence>
<sequence>MFDRIEEEEPLPICESLQDQQQARPIEDILEALDQLVAPREVEINIDWDALGPINIREKTVLPLRHFRRRKHCQRVGRTDGRQEEGHRESPQRSGRVSPSARSFFSTTAVTAKRSAPGGIVTYFSDRFSSRRRVLLVKRRLDVGIVRHAKQKGPADDLGRGCGGRWRRERGVEATGCGQSKCSRGGGSIQAQAPKSSSREKGACNPSSENEACGTLKFRSNGTEGLSTLCDGVPPSPPPHQSDSCGASH</sequence>
<reference evidence="2 3" key="1">
    <citation type="submission" date="2021-06" db="EMBL/GenBank/DDBJ databases">
        <title>Caerostris extrusa draft genome.</title>
        <authorList>
            <person name="Kono N."/>
            <person name="Arakawa K."/>
        </authorList>
    </citation>
    <scope>NUCLEOTIDE SEQUENCE [LARGE SCALE GENOMIC DNA]</scope>
</reference>
<feature type="compositionally biased region" description="Polar residues" evidence="1">
    <location>
        <begin position="92"/>
        <end position="102"/>
    </location>
</feature>
<feature type="region of interest" description="Disordered" evidence="1">
    <location>
        <begin position="73"/>
        <end position="102"/>
    </location>
</feature>
<name>A0AAV4Y9T4_CAEEX</name>
<keyword evidence="3" id="KW-1185">Reference proteome</keyword>
<feature type="region of interest" description="Disordered" evidence="1">
    <location>
        <begin position="226"/>
        <end position="249"/>
    </location>
</feature>
<evidence type="ECO:0000313" key="3">
    <source>
        <dbReference type="Proteomes" id="UP001054945"/>
    </source>
</evidence>
<dbReference type="Proteomes" id="UP001054945">
    <property type="component" value="Unassembled WGS sequence"/>
</dbReference>